<dbReference type="InterPro" id="IPR035979">
    <property type="entry name" value="RBD_domain_sf"/>
</dbReference>
<feature type="domain" description="RRM" evidence="4">
    <location>
        <begin position="69"/>
        <end position="150"/>
    </location>
</feature>
<dbReference type="EMBL" id="CAJHUC010001517">
    <property type="protein sequence ID" value="CAD7701372.1"/>
    <property type="molecule type" value="Genomic_DNA"/>
</dbReference>
<dbReference type="AlphaFoldDB" id="A0A8S1J5S1"/>
<dbReference type="CDD" id="cd00590">
    <property type="entry name" value="RRM_SF"/>
    <property type="match status" value="2"/>
</dbReference>
<reference evidence="5" key="1">
    <citation type="submission" date="2020-12" db="EMBL/GenBank/DDBJ databases">
        <authorList>
            <person name="Iha C."/>
        </authorList>
    </citation>
    <scope>NUCLEOTIDE SEQUENCE</scope>
</reference>
<dbReference type="PANTHER" id="PTHR10352">
    <property type="entry name" value="EUKARYOTIC TRANSLATION INITIATION FACTOR 3 SUBUNIT G"/>
    <property type="match status" value="1"/>
</dbReference>
<dbReference type="PROSITE" id="PS50102">
    <property type="entry name" value="RRM"/>
    <property type="match status" value="3"/>
</dbReference>
<sequence>MDRCVGQGRVTSPTTAVSCSSSHAAANPALPGFREEAEKAVNLNPTDAPGDIQLERSKQPSEESLVSCTKLELTGLDAWVSETTLENLFRPYGRITSCGVKSETSQSRGRCGFVEFATGRDAQAAIEARNGYNLGCLRMGIRFSMEVAQEPVLEQELRAYVPFIPQEGVPEAHRARSLCAKHVPRLADEVETREFFQNRGAVAARRLVPSCDEGAQLGLVEFKTVEQALDGISKLSGCAYGDKTLEVGPASEAERGQMLAETRGLEEGENGSRRPERYELRISGFPPEWDEKDLEDVFKGTGDVEDCKLVRSENGDIDVEGFVAMRSEDDAEWAMAVWQGNTPRGCTRPLKVAFSVLEASKA</sequence>
<organism evidence="5 6">
    <name type="scientific">Ostreobium quekettii</name>
    <dbReference type="NCBI Taxonomy" id="121088"/>
    <lineage>
        <taxon>Eukaryota</taxon>
        <taxon>Viridiplantae</taxon>
        <taxon>Chlorophyta</taxon>
        <taxon>core chlorophytes</taxon>
        <taxon>Ulvophyceae</taxon>
        <taxon>TCBD clade</taxon>
        <taxon>Bryopsidales</taxon>
        <taxon>Ostreobineae</taxon>
        <taxon>Ostreobiaceae</taxon>
        <taxon>Ostreobium</taxon>
    </lineage>
</organism>
<dbReference type="Pfam" id="PF00076">
    <property type="entry name" value="RRM_1"/>
    <property type="match status" value="2"/>
</dbReference>
<keyword evidence="6" id="KW-1185">Reference proteome</keyword>
<keyword evidence="1 2" id="KW-0694">RNA-binding</keyword>
<dbReference type="GO" id="GO:0003723">
    <property type="term" value="F:RNA binding"/>
    <property type="evidence" value="ECO:0007669"/>
    <property type="project" value="UniProtKB-UniRule"/>
</dbReference>
<dbReference type="SUPFAM" id="SSF54928">
    <property type="entry name" value="RNA-binding domain, RBD"/>
    <property type="match status" value="2"/>
</dbReference>
<protein>
    <recommendedName>
        <fullName evidence="4">RRM domain-containing protein</fullName>
    </recommendedName>
</protein>
<evidence type="ECO:0000256" key="2">
    <source>
        <dbReference type="PROSITE-ProRule" id="PRU00176"/>
    </source>
</evidence>
<feature type="domain" description="RRM" evidence="4">
    <location>
        <begin position="176"/>
        <end position="252"/>
    </location>
</feature>
<dbReference type="OrthoDB" id="439808at2759"/>
<feature type="domain" description="RRM" evidence="4">
    <location>
        <begin position="278"/>
        <end position="357"/>
    </location>
</feature>
<dbReference type="Gene3D" id="3.30.70.330">
    <property type="match status" value="3"/>
</dbReference>
<name>A0A8S1J5S1_9CHLO</name>
<gene>
    <name evidence="5" type="ORF">OSTQU699_LOCUS6731</name>
</gene>
<feature type="region of interest" description="Disordered" evidence="3">
    <location>
        <begin position="1"/>
        <end position="28"/>
    </location>
</feature>
<dbReference type="Proteomes" id="UP000708148">
    <property type="component" value="Unassembled WGS sequence"/>
</dbReference>
<dbReference type="InterPro" id="IPR000504">
    <property type="entry name" value="RRM_dom"/>
</dbReference>
<accession>A0A8S1J5S1</accession>
<evidence type="ECO:0000256" key="3">
    <source>
        <dbReference type="SAM" id="MobiDB-lite"/>
    </source>
</evidence>
<feature type="compositionally biased region" description="Polar residues" evidence="3">
    <location>
        <begin position="9"/>
        <end position="24"/>
    </location>
</feature>
<evidence type="ECO:0000256" key="1">
    <source>
        <dbReference type="ARBA" id="ARBA00022884"/>
    </source>
</evidence>
<evidence type="ECO:0000259" key="4">
    <source>
        <dbReference type="PROSITE" id="PS50102"/>
    </source>
</evidence>
<proteinExistence type="predicted"/>
<evidence type="ECO:0000313" key="5">
    <source>
        <dbReference type="EMBL" id="CAD7701372.1"/>
    </source>
</evidence>
<dbReference type="InterPro" id="IPR012677">
    <property type="entry name" value="Nucleotide-bd_a/b_plait_sf"/>
</dbReference>
<dbReference type="SMART" id="SM00360">
    <property type="entry name" value="RRM"/>
    <property type="match status" value="3"/>
</dbReference>
<evidence type="ECO:0000313" key="6">
    <source>
        <dbReference type="Proteomes" id="UP000708148"/>
    </source>
</evidence>
<comment type="caution">
    <text evidence="5">The sequence shown here is derived from an EMBL/GenBank/DDBJ whole genome shotgun (WGS) entry which is preliminary data.</text>
</comment>